<accession>A0ABP0NYF8</accession>
<dbReference type="EMBL" id="CAXAMM010031868">
    <property type="protein sequence ID" value="CAK9068832.1"/>
    <property type="molecule type" value="Genomic_DNA"/>
</dbReference>
<sequence length="117" mass="12853">DLQQLVQEQRARVSGAVGFTLTFNALEIAIEGHGSADPFDCWQCLVNLSSTWTLPEGGGLPAWRFVQLSVHERQSLVWEKIRKNVCLPKAKSPGEATAASDVYFTDVSHHGILAFLS</sequence>
<feature type="non-terminal residue" evidence="1">
    <location>
        <position position="1"/>
    </location>
</feature>
<proteinExistence type="predicted"/>
<gene>
    <name evidence="1" type="ORF">SCF082_LOCUS34587</name>
</gene>
<keyword evidence="2" id="KW-1185">Reference proteome</keyword>
<dbReference type="Proteomes" id="UP001642464">
    <property type="component" value="Unassembled WGS sequence"/>
</dbReference>
<comment type="caution">
    <text evidence="1">The sequence shown here is derived from an EMBL/GenBank/DDBJ whole genome shotgun (WGS) entry which is preliminary data.</text>
</comment>
<feature type="non-terminal residue" evidence="1">
    <location>
        <position position="117"/>
    </location>
</feature>
<evidence type="ECO:0000313" key="1">
    <source>
        <dbReference type="EMBL" id="CAK9068832.1"/>
    </source>
</evidence>
<reference evidence="1 2" key="1">
    <citation type="submission" date="2024-02" db="EMBL/GenBank/DDBJ databases">
        <authorList>
            <person name="Chen Y."/>
            <person name="Shah S."/>
            <person name="Dougan E. K."/>
            <person name="Thang M."/>
            <person name="Chan C."/>
        </authorList>
    </citation>
    <scope>NUCLEOTIDE SEQUENCE [LARGE SCALE GENOMIC DNA]</scope>
</reference>
<organism evidence="1 2">
    <name type="scientific">Durusdinium trenchii</name>
    <dbReference type="NCBI Taxonomy" id="1381693"/>
    <lineage>
        <taxon>Eukaryota</taxon>
        <taxon>Sar</taxon>
        <taxon>Alveolata</taxon>
        <taxon>Dinophyceae</taxon>
        <taxon>Suessiales</taxon>
        <taxon>Symbiodiniaceae</taxon>
        <taxon>Durusdinium</taxon>
    </lineage>
</organism>
<name>A0ABP0NYF8_9DINO</name>
<protein>
    <submittedName>
        <fullName evidence="1">Uncharacterized protein</fullName>
    </submittedName>
</protein>
<evidence type="ECO:0000313" key="2">
    <source>
        <dbReference type="Proteomes" id="UP001642464"/>
    </source>
</evidence>